<keyword evidence="3" id="KW-1185">Reference proteome</keyword>
<evidence type="ECO:0000259" key="1">
    <source>
        <dbReference type="Pfam" id="PF08885"/>
    </source>
</evidence>
<dbReference type="InterPro" id="IPR014982">
    <property type="entry name" value="GSCFA"/>
</dbReference>
<dbReference type="AlphaFoldDB" id="A0A2D0NFK9"/>
<gene>
    <name evidence="2" type="ORF">CRP01_08225</name>
</gene>
<evidence type="ECO:0000313" key="3">
    <source>
        <dbReference type="Proteomes" id="UP000223913"/>
    </source>
</evidence>
<protein>
    <submittedName>
        <fullName evidence="2">GSCFA domain protein</fullName>
    </submittedName>
</protein>
<reference evidence="2 3" key="1">
    <citation type="submission" date="2017-10" db="EMBL/GenBank/DDBJ databases">
        <title>The draft genome sequence of Lewinella nigricans NBRC 102662.</title>
        <authorList>
            <person name="Wang K."/>
        </authorList>
    </citation>
    <scope>NUCLEOTIDE SEQUENCE [LARGE SCALE GENOMIC DNA]</scope>
    <source>
        <strain evidence="2 3">NBRC 102662</strain>
    </source>
</reference>
<comment type="caution">
    <text evidence="2">The sequence shown here is derived from an EMBL/GenBank/DDBJ whole genome shotgun (WGS) entry which is preliminary data.</text>
</comment>
<proteinExistence type="predicted"/>
<organism evidence="2 3">
    <name type="scientific">Flavilitoribacter nigricans (strain ATCC 23147 / DSM 23189 / NBRC 102662 / NCIMB 1420 / SS-2)</name>
    <name type="common">Lewinella nigricans</name>
    <dbReference type="NCBI Taxonomy" id="1122177"/>
    <lineage>
        <taxon>Bacteria</taxon>
        <taxon>Pseudomonadati</taxon>
        <taxon>Bacteroidota</taxon>
        <taxon>Saprospiria</taxon>
        <taxon>Saprospirales</taxon>
        <taxon>Lewinellaceae</taxon>
        <taxon>Flavilitoribacter</taxon>
    </lineage>
</organism>
<evidence type="ECO:0000313" key="2">
    <source>
        <dbReference type="EMBL" id="PHN07198.1"/>
    </source>
</evidence>
<dbReference type="Proteomes" id="UP000223913">
    <property type="component" value="Unassembled WGS sequence"/>
</dbReference>
<dbReference type="EMBL" id="PDUD01000011">
    <property type="protein sequence ID" value="PHN07198.1"/>
    <property type="molecule type" value="Genomic_DNA"/>
</dbReference>
<name>A0A2D0NFK9_FLAN2</name>
<sequence length="339" mass="39436">MIRIRDYYLSYSTTLDFRTTLPFSQSPFQLHHRQSVLALGSCFAEHIGQRLIDRKFGLTLNPFGILYNPASILGSLRLLEAGRPVERGELFQHQDLWHHFSFHSRFSHPDAPTALEQMNASITEVHRNWEAIDRLILTWGTAYAYRHLGQDEIVANCHKLPGETFERFRLKGESIVETYTEFLSRLKKDKPGLQVLISVSPVRHLRDGLVDNQRSKAVLLLAAETLSQELDFVHYFPAYELVLDDLRDYRFYDRDLAHPNSVAVDYVWDYFRRACFSPEAQAIDARIDPVLRAARHRPFHTDTAAFRKFCTQQLEKIAELEAQFPFIDLSKEKQHFLNG</sequence>
<feature type="domain" description="GSCFA" evidence="1">
    <location>
        <begin position="36"/>
        <end position="271"/>
    </location>
</feature>
<dbReference type="Pfam" id="PF08885">
    <property type="entry name" value="GSCFA"/>
    <property type="match status" value="1"/>
</dbReference>
<dbReference type="OrthoDB" id="9807687at2"/>
<accession>A0A2D0NFK9</accession>